<organism evidence="2 3">
    <name type="scientific">Hibiscus syriacus</name>
    <name type="common">Rose of Sharon</name>
    <dbReference type="NCBI Taxonomy" id="106335"/>
    <lineage>
        <taxon>Eukaryota</taxon>
        <taxon>Viridiplantae</taxon>
        <taxon>Streptophyta</taxon>
        <taxon>Embryophyta</taxon>
        <taxon>Tracheophyta</taxon>
        <taxon>Spermatophyta</taxon>
        <taxon>Magnoliopsida</taxon>
        <taxon>eudicotyledons</taxon>
        <taxon>Gunneridae</taxon>
        <taxon>Pentapetalae</taxon>
        <taxon>rosids</taxon>
        <taxon>malvids</taxon>
        <taxon>Malvales</taxon>
        <taxon>Malvaceae</taxon>
        <taxon>Malvoideae</taxon>
        <taxon>Hibiscus</taxon>
    </lineage>
</organism>
<feature type="compositionally biased region" description="Basic and acidic residues" evidence="1">
    <location>
        <begin position="173"/>
        <end position="189"/>
    </location>
</feature>
<name>A0A6A2Z0X9_HIBSY</name>
<proteinExistence type="predicted"/>
<evidence type="ECO:0000313" key="3">
    <source>
        <dbReference type="Proteomes" id="UP000436088"/>
    </source>
</evidence>
<sequence length="248" mass="27376">MAGIRDHSDSNTNAVDSGSVNNLSLWAPILLGLIGGLSPPSQSHIESRDRIDGTNLQDSPEDDELGRESESSVPQRTRGSTSAIRMLQDMRTMAASESENSEDGRDRSGRMILFVQSMKKPWLFKALSIICPRMIRIATEPRRHKRKQSKQCQPLPEENLQCPVCLEDFETGTQEKELPLDDSKIEPNGDRNSGQSSGRVGTGRRYWTPIPWPYDGLGTLSASQSESTLATSSDIIPGHENAALRDDN</sequence>
<feature type="region of interest" description="Disordered" evidence="1">
    <location>
        <begin position="218"/>
        <end position="248"/>
    </location>
</feature>
<comment type="caution">
    <text evidence="2">The sequence shown here is derived from an EMBL/GenBank/DDBJ whole genome shotgun (WGS) entry which is preliminary data.</text>
</comment>
<evidence type="ECO:0000256" key="1">
    <source>
        <dbReference type="SAM" id="MobiDB-lite"/>
    </source>
</evidence>
<dbReference type="Proteomes" id="UP000436088">
    <property type="component" value="Unassembled WGS sequence"/>
</dbReference>
<reference evidence="2" key="1">
    <citation type="submission" date="2019-09" db="EMBL/GenBank/DDBJ databases">
        <title>Draft genome information of white flower Hibiscus syriacus.</title>
        <authorList>
            <person name="Kim Y.-M."/>
        </authorList>
    </citation>
    <scope>NUCLEOTIDE SEQUENCE [LARGE SCALE GENOMIC DNA]</scope>
    <source>
        <strain evidence="2">YM2019G1</strain>
    </source>
</reference>
<feature type="compositionally biased region" description="Polar residues" evidence="1">
    <location>
        <begin position="190"/>
        <end position="199"/>
    </location>
</feature>
<dbReference type="AlphaFoldDB" id="A0A6A2Z0X9"/>
<feature type="region of interest" description="Disordered" evidence="1">
    <location>
        <begin position="173"/>
        <end position="205"/>
    </location>
</feature>
<evidence type="ECO:0000313" key="2">
    <source>
        <dbReference type="EMBL" id="KAE8684742.1"/>
    </source>
</evidence>
<feature type="region of interest" description="Disordered" evidence="1">
    <location>
        <begin position="38"/>
        <end position="85"/>
    </location>
</feature>
<gene>
    <name evidence="2" type="ORF">F3Y22_tig00111105pilonHSYRG00333</name>
</gene>
<protein>
    <submittedName>
        <fullName evidence="2">Uncharacterized protein</fullName>
    </submittedName>
</protein>
<keyword evidence="3" id="KW-1185">Reference proteome</keyword>
<dbReference type="EMBL" id="VEPZ02001236">
    <property type="protein sequence ID" value="KAE8684742.1"/>
    <property type="molecule type" value="Genomic_DNA"/>
</dbReference>
<accession>A0A6A2Z0X9</accession>
<feature type="compositionally biased region" description="Polar residues" evidence="1">
    <location>
        <begin position="220"/>
        <end position="234"/>
    </location>
</feature>
<feature type="compositionally biased region" description="Polar residues" evidence="1">
    <location>
        <begin position="71"/>
        <end position="83"/>
    </location>
</feature>